<sequence length="255" mass="29724">MWNNLSSRNRKLLLVGGAVLVILLFYRFVWQGQYARYLEGKQQLMQRKKEIEVALRKVDRLPSLERQRARLENRLREIKRKFDRDIESGVPYVEMGLESRNRVRLAAIHPQPVVSKGSYLVLPLQLRLQGDYPSLLDYIYSIENLPSLAEINSIRITALEEELMPQLEAELNIVFYSLPEAEPAELDLEWRLGRFDIFSPALQQLVESTSTIREADTNRRPEPGEKYQPGGGEPENFKERPPESIDRDPYTFPVR</sequence>
<name>A0A1Z5HXS8_9FIRM</name>
<keyword evidence="3" id="KW-0812">Transmembrane</keyword>
<evidence type="ECO:0000256" key="3">
    <source>
        <dbReference type="SAM" id="Phobius"/>
    </source>
</evidence>
<accession>A0A1Z5HXS8</accession>
<dbReference type="GO" id="GO:0043107">
    <property type="term" value="P:type IV pilus-dependent motility"/>
    <property type="evidence" value="ECO:0007669"/>
    <property type="project" value="InterPro"/>
</dbReference>
<feature type="region of interest" description="Disordered" evidence="2">
    <location>
        <begin position="209"/>
        <end position="255"/>
    </location>
</feature>
<evidence type="ECO:0000313" key="5">
    <source>
        <dbReference type="Proteomes" id="UP000197032"/>
    </source>
</evidence>
<protein>
    <recommendedName>
        <fullName evidence="6">Type IV pilus assembly protein PilO</fullName>
    </recommendedName>
</protein>
<evidence type="ECO:0008006" key="6">
    <source>
        <dbReference type="Google" id="ProtNLM"/>
    </source>
</evidence>
<feature type="coiled-coil region" evidence="1">
    <location>
        <begin position="41"/>
        <end position="88"/>
    </location>
</feature>
<dbReference type="Proteomes" id="UP000197032">
    <property type="component" value="Unassembled WGS sequence"/>
</dbReference>
<organism evidence="4 5">
    <name type="scientific">Calderihabitans maritimus</name>
    <dbReference type="NCBI Taxonomy" id="1246530"/>
    <lineage>
        <taxon>Bacteria</taxon>
        <taxon>Bacillati</taxon>
        <taxon>Bacillota</taxon>
        <taxon>Clostridia</taxon>
        <taxon>Neomoorellales</taxon>
        <taxon>Calderihabitantaceae</taxon>
        <taxon>Calderihabitans</taxon>
    </lineage>
</organism>
<reference evidence="5" key="1">
    <citation type="journal article" date="2017" name="Appl. Environ. Microbiol.">
        <title>Genomic Analysis of Calderihabitans maritimus KKC1, a Thermophilic, Hydrogenogenic, Carboxydotrophic Bacterium Isolated from Marine Sediment.</title>
        <authorList>
            <person name="Omae K."/>
            <person name="Yoneda Y."/>
            <person name="Fukuyama Y."/>
            <person name="Yoshida T."/>
            <person name="Sako Y."/>
        </authorList>
    </citation>
    <scope>NUCLEOTIDE SEQUENCE [LARGE SCALE GENOMIC DNA]</scope>
    <source>
        <strain evidence="5">KKC1</strain>
    </source>
</reference>
<dbReference type="Gene3D" id="3.30.70.60">
    <property type="match status" value="1"/>
</dbReference>
<dbReference type="EMBL" id="BDGJ01000198">
    <property type="protein sequence ID" value="GAW94141.1"/>
    <property type="molecule type" value="Genomic_DNA"/>
</dbReference>
<evidence type="ECO:0000256" key="2">
    <source>
        <dbReference type="SAM" id="MobiDB-lite"/>
    </source>
</evidence>
<comment type="caution">
    <text evidence="4">The sequence shown here is derived from an EMBL/GenBank/DDBJ whole genome shotgun (WGS) entry which is preliminary data.</text>
</comment>
<dbReference type="Pfam" id="PF04350">
    <property type="entry name" value="PilO"/>
    <property type="match status" value="1"/>
</dbReference>
<feature type="transmembrane region" description="Helical" evidence="3">
    <location>
        <begin position="12"/>
        <end position="30"/>
    </location>
</feature>
<keyword evidence="3" id="KW-0472">Membrane</keyword>
<evidence type="ECO:0000256" key="1">
    <source>
        <dbReference type="SAM" id="Coils"/>
    </source>
</evidence>
<proteinExistence type="predicted"/>
<evidence type="ECO:0000313" key="4">
    <source>
        <dbReference type="EMBL" id="GAW94141.1"/>
    </source>
</evidence>
<feature type="compositionally biased region" description="Basic and acidic residues" evidence="2">
    <location>
        <begin position="235"/>
        <end position="249"/>
    </location>
</feature>
<feature type="compositionally biased region" description="Basic and acidic residues" evidence="2">
    <location>
        <begin position="213"/>
        <end position="225"/>
    </location>
</feature>
<dbReference type="AlphaFoldDB" id="A0A1Z5HXS8"/>
<keyword evidence="1" id="KW-0175">Coiled coil</keyword>
<dbReference type="GO" id="GO:0043683">
    <property type="term" value="P:type IV pilus assembly"/>
    <property type="evidence" value="ECO:0007669"/>
    <property type="project" value="InterPro"/>
</dbReference>
<keyword evidence="5" id="KW-1185">Reference proteome</keyword>
<dbReference type="OrthoDB" id="1723407at2"/>
<gene>
    <name evidence="4" type="ORF">KKC1_32550</name>
</gene>
<dbReference type="RefSeq" id="WP_088555146.1">
    <property type="nucleotide sequence ID" value="NZ_BDGJ01000198.1"/>
</dbReference>
<keyword evidence="3" id="KW-1133">Transmembrane helix</keyword>
<dbReference type="InterPro" id="IPR014717">
    <property type="entry name" value="Transl_elong_EF1B/ribsomal_bS6"/>
</dbReference>
<dbReference type="InterPro" id="IPR007445">
    <property type="entry name" value="PilO"/>
</dbReference>